<feature type="transmembrane region" description="Helical" evidence="7">
    <location>
        <begin position="126"/>
        <end position="144"/>
    </location>
</feature>
<evidence type="ECO:0000256" key="3">
    <source>
        <dbReference type="ARBA" id="ARBA00022692"/>
    </source>
</evidence>
<dbReference type="RefSeq" id="WP_355394799.1">
    <property type="nucleotide sequence ID" value="NZ_JBEXPZ010000010.1"/>
</dbReference>
<feature type="transmembrane region" description="Helical" evidence="7">
    <location>
        <begin position="294"/>
        <end position="317"/>
    </location>
</feature>
<dbReference type="SUPFAM" id="SSF103473">
    <property type="entry name" value="MFS general substrate transporter"/>
    <property type="match status" value="1"/>
</dbReference>
<evidence type="ECO:0000256" key="1">
    <source>
        <dbReference type="ARBA" id="ARBA00004651"/>
    </source>
</evidence>
<proteinExistence type="predicted"/>
<evidence type="ECO:0000256" key="2">
    <source>
        <dbReference type="ARBA" id="ARBA00022475"/>
    </source>
</evidence>
<feature type="compositionally biased region" description="Low complexity" evidence="6">
    <location>
        <begin position="266"/>
        <end position="275"/>
    </location>
</feature>
<accession>A0ABV2UT65</accession>
<feature type="transmembrane region" description="Helical" evidence="7">
    <location>
        <begin position="356"/>
        <end position="372"/>
    </location>
</feature>
<comment type="subcellular location">
    <subcellularLocation>
        <location evidence="1">Cell membrane</location>
        <topology evidence="1">Multi-pass membrane protein</topology>
    </subcellularLocation>
</comment>
<dbReference type="PANTHER" id="PTHR23513">
    <property type="entry name" value="INTEGRAL MEMBRANE EFFLUX PROTEIN-RELATED"/>
    <property type="match status" value="1"/>
</dbReference>
<dbReference type="Gene3D" id="1.20.1250.20">
    <property type="entry name" value="MFS general substrate transporter like domains"/>
    <property type="match status" value="1"/>
</dbReference>
<feature type="transmembrane region" description="Helical" evidence="7">
    <location>
        <begin position="415"/>
        <end position="436"/>
    </location>
</feature>
<evidence type="ECO:0000313" key="8">
    <source>
        <dbReference type="EMBL" id="MET9844739.1"/>
    </source>
</evidence>
<feature type="transmembrane region" description="Helical" evidence="7">
    <location>
        <begin position="442"/>
        <end position="459"/>
    </location>
</feature>
<keyword evidence="5 7" id="KW-0472">Membrane</keyword>
<feature type="transmembrane region" description="Helical" evidence="7">
    <location>
        <begin position="92"/>
        <end position="114"/>
    </location>
</feature>
<feature type="transmembrane region" description="Helical" evidence="7">
    <location>
        <begin position="323"/>
        <end position="344"/>
    </location>
</feature>
<feature type="region of interest" description="Disordered" evidence="6">
    <location>
        <begin position="245"/>
        <end position="275"/>
    </location>
</feature>
<keyword evidence="3 7" id="KW-0812">Transmembrane</keyword>
<dbReference type="Proteomes" id="UP001550210">
    <property type="component" value="Unassembled WGS sequence"/>
</dbReference>
<comment type="caution">
    <text evidence="8">The sequence shown here is derived from an EMBL/GenBank/DDBJ whole genome shotgun (WGS) entry which is preliminary data.</text>
</comment>
<name>A0ABV2UT65_9ACTN</name>
<dbReference type="InterPro" id="IPR036259">
    <property type="entry name" value="MFS_trans_sf"/>
</dbReference>
<feature type="transmembrane region" description="Helical" evidence="7">
    <location>
        <begin position="378"/>
        <end position="403"/>
    </location>
</feature>
<dbReference type="InterPro" id="IPR011701">
    <property type="entry name" value="MFS"/>
</dbReference>
<organism evidence="8 9">
    <name type="scientific">Streptomyces ossamyceticus</name>
    <dbReference type="NCBI Taxonomy" id="249581"/>
    <lineage>
        <taxon>Bacteria</taxon>
        <taxon>Bacillati</taxon>
        <taxon>Actinomycetota</taxon>
        <taxon>Actinomycetes</taxon>
        <taxon>Kitasatosporales</taxon>
        <taxon>Streptomycetaceae</taxon>
        <taxon>Streptomyces</taxon>
    </lineage>
</organism>
<gene>
    <name evidence="8" type="ORF">ABZZ21_09165</name>
</gene>
<dbReference type="EMBL" id="JBEXPZ010000010">
    <property type="protein sequence ID" value="MET9844739.1"/>
    <property type="molecule type" value="Genomic_DNA"/>
</dbReference>
<evidence type="ECO:0000256" key="6">
    <source>
        <dbReference type="SAM" id="MobiDB-lite"/>
    </source>
</evidence>
<evidence type="ECO:0000256" key="4">
    <source>
        <dbReference type="ARBA" id="ARBA00022989"/>
    </source>
</evidence>
<reference evidence="8 9" key="1">
    <citation type="submission" date="2024-06" db="EMBL/GenBank/DDBJ databases">
        <title>The Natural Products Discovery Center: Release of the First 8490 Sequenced Strains for Exploring Actinobacteria Biosynthetic Diversity.</title>
        <authorList>
            <person name="Kalkreuter E."/>
            <person name="Kautsar S.A."/>
            <person name="Yang D."/>
            <person name="Bader C.D."/>
            <person name="Teijaro C.N."/>
            <person name="Fluegel L."/>
            <person name="Davis C.M."/>
            <person name="Simpson J.R."/>
            <person name="Lauterbach L."/>
            <person name="Steele A.D."/>
            <person name="Gui C."/>
            <person name="Meng S."/>
            <person name="Li G."/>
            <person name="Viehrig K."/>
            <person name="Ye F."/>
            <person name="Su P."/>
            <person name="Kiefer A.F."/>
            <person name="Nichols A."/>
            <person name="Cepeda A.J."/>
            <person name="Yan W."/>
            <person name="Fan B."/>
            <person name="Jiang Y."/>
            <person name="Adhikari A."/>
            <person name="Zheng C.-J."/>
            <person name="Schuster L."/>
            <person name="Cowan T.M."/>
            <person name="Smanski M.J."/>
            <person name="Chevrette M.G."/>
            <person name="De Carvalho L.P.S."/>
            <person name="Shen B."/>
        </authorList>
    </citation>
    <scope>NUCLEOTIDE SEQUENCE [LARGE SCALE GENOMIC DNA]</scope>
    <source>
        <strain evidence="8 9">NPDC006434</strain>
    </source>
</reference>
<keyword evidence="2" id="KW-1003">Cell membrane</keyword>
<dbReference type="Pfam" id="PF07690">
    <property type="entry name" value="MFS_1"/>
    <property type="match status" value="1"/>
</dbReference>
<protein>
    <submittedName>
        <fullName evidence="8">MFS transporter</fullName>
    </submittedName>
</protein>
<evidence type="ECO:0000256" key="7">
    <source>
        <dbReference type="SAM" id="Phobius"/>
    </source>
</evidence>
<keyword evidence="9" id="KW-1185">Reference proteome</keyword>
<evidence type="ECO:0000256" key="5">
    <source>
        <dbReference type="ARBA" id="ARBA00023136"/>
    </source>
</evidence>
<evidence type="ECO:0000313" key="9">
    <source>
        <dbReference type="Proteomes" id="UP001550210"/>
    </source>
</evidence>
<feature type="transmembrane region" description="Helical" evidence="7">
    <location>
        <begin position="62"/>
        <end position="86"/>
    </location>
</feature>
<keyword evidence="4 7" id="KW-1133">Transmembrane helix</keyword>
<sequence length="490" mass="48417">MPVAEPSAVQAVPDVVPEAVTGVVPETLPGVVSETVTDVVPEAGPGSVRGAAGRTRGRRDLAVFWCVNAVDGLGSQASGLVFPLLLLDLGHGPGVVGVFASAAALAGVALGPLVALPADRGHRRRIMTGAAVLAAVAMAGLALACLRHPPLWVLLVLAFTERLCATAYETASRGALALLAPPDDMPRAMANLQAGDQAALVAGPALGGVLFGVGRSLPFVVDAVSYAAAALGVLAIRTPLNAPDAETAPTAKDDGGTAVPGTPTDGTGSRRSASSGTLRAGLTVVMRSPVLRLVLWWTSVASGGLTLLFYTAVLVLGPDAGGAATGGVLAVSGAAGLVGSLLAARVVRRLGARRSLTAATWLLLPPCVALSVAGGPWLWGVCFGVICLVLPVITVVLGTAAVLAVPHGLQSRTGAVFGAATAVTAAGAPAVAALLVSWGGSRLPAAACAMVLALLAARTQRMAPTVLRSLKSAGAGGACAPADPPAERGV</sequence>
<dbReference type="PANTHER" id="PTHR23513:SF6">
    <property type="entry name" value="MAJOR FACILITATOR SUPERFAMILY ASSOCIATED DOMAIN-CONTAINING PROTEIN"/>
    <property type="match status" value="1"/>
</dbReference>